<dbReference type="EMBL" id="QZWG01000017">
    <property type="protein sequence ID" value="RZB57613.1"/>
    <property type="molecule type" value="Genomic_DNA"/>
</dbReference>
<keyword evidence="2" id="KW-1185">Reference proteome</keyword>
<comment type="caution">
    <text evidence="1">The sequence shown here is derived from an EMBL/GenBank/DDBJ whole genome shotgun (WGS) entry which is preliminary data.</text>
</comment>
<sequence>MGCPDLEETKNEDPKLMGTLDEGTTIICPIYIVNISSMNPLPHLSMKGTPIIPSTDRNFNNTLFDPLSKFSTPPFHYFMYYNLPAYYKREMEKEMKKGFKKVQATERTIFNDEEQHILFFGKFPLTTTNLQLIKKTKDNFQVNLLDMKVNLYLSLMTGASIMESGSVRAPLDEELILKHNRPQEIQPHAFKWTLYLSCWNDGLWENHGGEDNVASKQVIHFVIG</sequence>
<name>A0A445G8U0_GLYSO</name>
<proteinExistence type="predicted"/>
<gene>
    <name evidence="1" type="ORF">D0Y65_046331</name>
</gene>
<dbReference type="Proteomes" id="UP000289340">
    <property type="component" value="Chromosome 17"/>
</dbReference>
<dbReference type="AlphaFoldDB" id="A0A445G8U0"/>
<evidence type="ECO:0000313" key="1">
    <source>
        <dbReference type="EMBL" id="RZB57613.1"/>
    </source>
</evidence>
<organism evidence="1 2">
    <name type="scientific">Glycine soja</name>
    <name type="common">Wild soybean</name>
    <dbReference type="NCBI Taxonomy" id="3848"/>
    <lineage>
        <taxon>Eukaryota</taxon>
        <taxon>Viridiplantae</taxon>
        <taxon>Streptophyta</taxon>
        <taxon>Embryophyta</taxon>
        <taxon>Tracheophyta</taxon>
        <taxon>Spermatophyta</taxon>
        <taxon>Magnoliopsida</taxon>
        <taxon>eudicotyledons</taxon>
        <taxon>Gunneridae</taxon>
        <taxon>Pentapetalae</taxon>
        <taxon>rosids</taxon>
        <taxon>fabids</taxon>
        <taxon>Fabales</taxon>
        <taxon>Fabaceae</taxon>
        <taxon>Papilionoideae</taxon>
        <taxon>50 kb inversion clade</taxon>
        <taxon>NPAAA clade</taxon>
        <taxon>indigoferoid/millettioid clade</taxon>
        <taxon>Phaseoleae</taxon>
        <taxon>Glycine</taxon>
        <taxon>Glycine subgen. Soja</taxon>
    </lineage>
</organism>
<evidence type="ECO:0000313" key="2">
    <source>
        <dbReference type="Proteomes" id="UP000289340"/>
    </source>
</evidence>
<reference evidence="1 2" key="1">
    <citation type="submission" date="2018-09" db="EMBL/GenBank/DDBJ databases">
        <title>A high-quality reference genome of wild soybean provides a powerful tool to mine soybean genomes.</title>
        <authorList>
            <person name="Xie M."/>
            <person name="Chung C.Y.L."/>
            <person name="Li M.-W."/>
            <person name="Wong F.-L."/>
            <person name="Chan T.-F."/>
            <person name="Lam H.-M."/>
        </authorList>
    </citation>
    <scope>NUCLEOTIDE SEQUENCE [LARGE SCALE GENOMIC DNA]</scope>
    <source>
        <strain evidence="2">cv. W05</strain>
        <tissue evidence="1">Hypocotyl of etiolated seedlings</tissue>
    </source>
</reference>
<accession>A0A445G8U0</accession>
<protein>
    <submittedName>
        <fullName evidence="1">Uncharacterized protein</fullName>
    </submittedName>
</protein>